<evidence type="ECO:0000256" key="1">
    <source>
        <dbReference type="SAM" id="Phobius"/>
    </source>
</evidence>
<accession>B9BHQ8</accession>
<feature type="transmembrane region" description="Helical" evidence="1">
    <location>
        <begin position="12"/>
        <end position="31"/>
    </location>
</feature>
<dbReference type="EMBL" id="ACFC01000001">
    <property type="protein sequence ID" value="EEE09241.1"/>
    <property type="molecule type" value="Genomic_DNA"/>
</dbReference>
<evidence type="ECO:0000313" key="2">
    <source>
        <dbReference type="EMBL" id="EEE09241.1"/>
    </source>
</evidence>
<reference evidence="2 3" key="1">
    <citation type="journal article" date="2012" name="J. Bacteriol.">
        <title>Draft Genome Sequence Determination for Cystic Fibrosis and Chronic Granulomatous Disease Burkholderia multivorans Isolates.</title>
        <authorList>
            <person name="Varga J.J."/>
            <person name="Losada L."/>
            <person name="Zelazny A.M."/>
            <person name="Brinkac L."/>
            <person name="Harkins D."/>
            <person name="Radune D."/>
            <person name="Hostetler J."/>
            <person name="Sampaio E.P."/>
            <person name="Ronning C.M."/>
            <person name="Nierman W.C."/>
            <person name="Greenberg D.E."/>
            <person name="Holland S.M."/>
            <person name="Goldberg J.B."/>
        </authorList>
    </citation>
    <scope>NUCLEOTIDE SEQUENCE [LARGE SCALE GENOMIC DNA]</scope>
    <source>
        <strain evidence="2 3">CGD2</strain>
    </source>
</reference>
<protein>
    <submittedName>
        <fullName evidence="2">Putative lipoprotein</fullName>
    </submittedName>
</protein>
<dbReference type="Proteomes" id="UP000004535">
    <property type="component" value="Unassembled WGS sequence"/>
</dbReference>
<proteinExistence type="predicted"/>
<name>B9BHQ8_9BURK</name>
<sequence>MRNARGTDMTTAIIGFVLGIFAAALLMIAACDVSRNRHSKR</sequence>
<evidence type="ECO:0000313" key="3">
    <source>
        <dbReference type="Proteomes" id="UP000004535"/>
    </source>
</evidence>
<dbReference type="PROSITE" id="PS51257">
    <property type="entry name" value="PROKAR_LIPOPROTEIN"/>
    <property type="match status" value="1"/>
</dbReference>
<organism evidence="2 3">
    <name type="scientific">Burkholderia multivorans CGD2</name>
    <dbReference type="NCBI Taxonomy" id="513052"/>
    <lineage>
        <taxon>Bacteria</taxon>
        <taxon>Pseudomonadati</taxon>
        <taxon>Pseudomonadota</taxon>
        <taxon>Betaproteobacteria</taxon>
        <taxon>Burkholderiales</taxon>
        <taxon>Burkholderiaceae</taxon>
        <taxon>Burkholderia</taxon>
        <taxon>Burkholderia cepacia complex</taxon>
    </lineage>
</organism>
<dbReference type="AlphaFoldDB" id="B9BHQ8"/>
<gene>
    <name evidence="2" type="ORF">BURMUCGD2_4613</name>
</gene>
<keyword evidence="1" id="KW-0472">Membrane</keyword>
<keyword evidence="1" id="KW-0812">Transmembrane</keyword>
<keyword evidence="2" id="KW-0449">Lipoprotein</keyword>
<comment type="caution">
    <text evidence="2">The sequence shown here is derived from an EMBL/GenBank/DDBJ whole genome shotgun (WGS) entry which is preliminary data.</text>
</comment>
<keyword evidence="1" id="KW-1133">Transmembrane helix</keyword>